<accession>A0A098Y3B3</accession>
<reference evidence="1 2" key="1">
    <citation type="submission" date="2014-07" db="EMBL/GenBank/DDBJ databases">
        <title>Biosystematic studies on Modestobacter strains isolated from extreme hyper-arid desert soil and from historic building.</title>
        <authorList>
            <person name="Bukarasam K."/>
            <person name="Bull A."/>
            <person name="Girard G."/>
            <person name="van Wezel G."/>
            <person name="Goodfellow M."/>
        </authorList>
    </citation>
    <scope>NUCLEOTIDE SEQUENCE [LARGE SCALE GENOMIC DNA]</scope>
    <source>
        <strain evidence="1 2">KNN45-2b</strain>
    </source>
</reference>
<dbReference type="EMBL" id="JPMX01000093">
    <property type="protein sequence ID" value="KGH44967.1"/>
    <property type="molecule type" value="Genomic_DNA"/>
</dbReference>
<evidence type="ECO:0000313" key="2">
    <source>
        <dbReference type="Proteomes" id="UP000029713"/>
    </source>
</evidence>
<keyword evidence="2" id="KW-1185">Reference proteome</keyword>
<evidence type="ECO:0000313" key="1">
    <source>
        <dbReference type="EMBL" id="KGH44967.1"/>
    </source>
</evidence>
<gene>
    <name evidence="1" type="ORF">IN07_20415</name>
</gene>
<comment type="caution">
    <text evidence="1">The sequence shown here is derived from an EMBL/GenBank/DDBJ whole genome shotgun (WGS) entry which is preliminary data.</text>
</comment>
<sequence>MADVQTGLRFDAQAQLTVLPPGSPERGFGFAIWDDAAPAFRRFILSHTRDRNRIIPPPRDAGCAAIIPVLLALVPRPDNNYDSRAIAVTAPPSHGGDVFERHLGYLYSKWLHHMAPLITDLTTHSPVPAGCHGYIELHELHEWDDPEVEDEPWTPTTDSPLTPAEEAALGYRMGTLRLQWAWSDDLKPVISEYIDDKIRKEHAGGPAADAGRGLAETEVRQAHLARRDTRLRTAQAAQATTNNARSQARAARDAAAVAQNAIWATWRREPHGRHGITAVSSGIFGSRHVLLLDGQAAEIGQWHVPHGPLTLVDERLRAAALGALEAHGISRHSSPDLDDLADFPNATVSIRESSWSVRVIEADHAPDQLREIARYDLATEVVMVYARPHREPVQTLLRRHGVDADTVWSIDPPVKSDRQDPTDLERGTQPVQLRLRNRVRGHLPPEHAEVLGIQWGKLGASIHRSTHKELRANTYYLRELGTLLGVNAATLRPARCRLCHNNALASPDGLAYCFACVRWAQGRWLRDNGTDGPWIESVVWALRRVVELEFSGPPSVAQLNRLHVSDPDIADAAMLCRFLIPRPALATLRARSYGTARSWAQWLHLADLLEGGLRTSRGTITVATDGHPCRSMLERHVDDFLHHSGIAHDIEPAYPRHPDLNTTGLRADWLLHDSTYVEALGMPDEPAYAAKVARKRELARHTGIPLLTLTAEDLNRLPEIFAAWLPAAPATGGATTPAPF</sequence>
<protein>
    <submittedName>
        <fullName evidence="1">Uncharacterized protein</fullName>
    </submittedName>
</protein>
<proteinExistence type="predicted"/>
<dbReference type="AlphaFoldDB" id="A0A098Y3B3"/>
<dbReference type="Proteomes" id="UP000029713">
    <property type="component" value="Unassembled WGS sequence"/>
</dbReference>
<dbReference type="STRING" id="1522368.IN07_20415"/>
<name>A0A098Y3B3_9ACTN</name>
<organism evidence="1 2">
    <name type="scientific">Modestobacter caceresii</name>
    <dbReference type="NCBI Taxonomy" id="1522368"/>
    <lineage>
        <taxon>Bacteria</taxon>
        <taxon>Bacillati</taxon>
        <taxon>Actinomycetota</taxon>
        <taxon>Actinomycetes</taxon>
        <taxon>Geodermatophilales</taxon>
        <taxon>Geodermatophilaceae</taxon>
        <taxon>Modestobacter</taxon>
    </lineage>
</organism>